<gene>
    <name evidence="2" type="ORF">PG997_014933</name>
</gene>
<dbReference type="Proteomes" id="UP001433268">
    <property type="component" value="Unassembled WGS sequence"/>
</dbReference>
<sequence>MGFFEGSFKMTKVSPAIKGLSREAAIAKLQDKDFFITCDPHLVSYDANPDPAWGSYDVPKDLKPLAQRVQSYTVKDKYENPIMGSDIVSTYEFIDTADGFFVRVRSPMGTTMESTFSVRDKGNGDLEVVQECDCKCNKALSSIVKKDVDKNYIIIHENLAQRIGGN</sequence>
<dbReference type="EMBL" id="JAQQWN010000010">
    <property type="protein sequence ID" value="KAK8062836.1"/>
    <property type="molecule type" value="Genomic_DNA"/>
</dbReference>
<dbReference type="PANTHER" id="PTHR38117:SF1">
    <property type="entry name" value="DUF3074 DOMAIN-CONTAINING PROTEIN"/>
    <property type="match status" value="1"/>
</dbReference>
<evidence type="ECO:0000259" key="1">
    <source>
        <dbReference type="Pfam" id="PF23155"/>
    </source>
</evidence>
<proteinExistence type="predicted"/>
<accession>A0ABR1UV76</accession>
<name>A0ABR1UV76_9PEZI</name>
<dbReference type="Pfam" id="PF23155">
    <property type="entry name" value="DUF7053"/>
    <property type="match status" value="1"/>
</dbReference>
<protein>
    <recommendedName>
        <fullName evidence="1">DUF7053 domain-containing protein</fullName>
    </recommendedName>
</protein>
<evidence type="ECO:0000313" key="3">
    <source>
        <dbReference type="Proteomes" id="UP001433268"/>
    </source>
</evidence>
<dbReference type="RefSeq" id="XP_066661435.1">
    <property type="nucleotide sequence ID" value="XM_066819247.1"/>
</dbReference>
<keyword evidence="3" id="KW-1185">Reference proteome</keyword>
<dbReference type="PANTHER" id="PTHR38117">
    <property type="entry name" value="NACHT AND WD40 DOMAIN PROTEIN"/>
    <property type="match status" value="1"/>
</dbReference>
<reference evidence="2 3" key="1">
    <citation type="submission" date="2023-01" db="EMBL/GenBank/DDBJ databases">
        <title>Analysis of 21 Apiospora genomes using comparative genomics revels a genus with tremendous synthesis potential of carbohydrate active enzymes and secondary metabolites.</title>
        <authorList>
            <person name="Sorensen T."/>
        </authorList>
    </citation>
    <scope>NUCLEOTIDE SEQUENCE [LARGE SCALE GENOMIC DNA]</scope>
    <source>
        <strain evidence="2 3">CBS 114990</strain>
    </source>
</reference>
<evidence type="ECO:0000313" key="2">
    <source>
        <dbReference type="EMBL" id="KAK8062836.1"/>
    </source>
</evidence>
<dbReference type="GeneID" id="92052307"/>
<feature type="domain" description="DUF7053" evidence="1">
    <location>
        <begin position="9"/>
        <end position="162"/>
    </location>
</feature>
<comment type="caution">
    <text evidence="2">The sequence shown here is derived from an EMBL/GenBank/DDBJ whole genome shotgun (WGS) entry which is preliminary data.</text>
</comment>
<organism evidence="2 3">
    <name type="scientific">Apiospora hydei</name>
    <dbReference type="NCBI Taxonomy" id="1337664"/>
    <lineage>
        <taxon>Eukaryota</taxon>
        <taxon>Fungi</taxon>
        <taxon>Dikarya</taxon>
        <taxon>Ascomycota</taxon>
        <taxon>Pezizomycotina</taxon>
        <taxon>Sordariomycetes</taxon>
        <taxon>Xylariomycetidae</taxon>
        <taxon>Amphisphaeriales</taxon>
        <taxon>Apiosporaceae</taxon>
        <taxon>Apiospora</taxon>
    </lineage>
</organism>
<dbReference type="InterPro" id="IPR055481">
    <property type="entry name" value="DUF7053"/>
</dbReference>